<proteinExistence type="predicted"/>
<evidence type="ECO:0000256" key="1">
    <source>
        <dbReference type="ARBA" id="ARBA00023125"/>
    </source>
</evidence>
<feature type="domain" description="HTH cro/C1-type" evidence="2">
    <location>
        <begin position="7"/>
        <end position="61"/>
    </location>
</feature>
<dbReference type="RefSeq" id="WP_271122606.1">
    <property type="nucleotide sequence ID" value="NZ_JALHAN010000062.1"/>
</dbReference>
<dbReference type="GO" id="GO:0005829">
    <property type="term" value="C:cytosol"/>
    <property type="evidence" value="ECO:0007669"/>
    <property type="project" value="TreeGrafter"/>
</dbReference>
<keyword evidence="4" id="KW-1185">Reference proteome</keyword>
<reference evidence="3" key="1">
    <citation type="submission" date="2022-03" db="EMBL/GenBank/DDBJ databases">
        <title>Proposal of a novel genus Dryocolo and two novel species.</title>
        <authorList>
            <person name="Maddock D.W."/>
            <person name="Brady C.L."/>
            <person name="Denman S."/>
            <person name="Arnold D."/>
        </authorList>
    </citation>
    <scope>NUCLEOTIDE SEQUENCE</scope>
    <source>
        <strain evidence="3">H6W4</strain>
    </source>
</reference>
<dbReference type="InterPro" id="IPR050807">
    <property type="entry name" value="TransReg_Diox_bact_type"/>
</dbReference>
<organism evidence="3 4">
    <name type="scientific">Dryocola boscaweniae</name>
    <dbReference type="NCBI Taxonomy" id="2925397"/>
    <lineage>
        <taxon>Bacteria</taxon>
        <taxon>Pseudomonadati</taxon>
        <taxon>Pseudomonadota</taxon>
        <taxon>Gammaproteobacteria</taxon>
        <taxon>Enterobacterales</taxon>
        <taxon>Enterobacteriaceae</taxon>
        <taxon>Dryocola</taxon>
    </lineage>
</organism>
<dbReference type="CDD" id="cd00093">
    <property type="entry name" value="HTH_XRE"/>
    <property type="match status" value="1"/>
</dbReference>
<accession>A0A9X2W644</accession>
<gene>
    <name evidence="3" type="ORF">MUA00_08220</name>
</gene>
<dbReference type="InterPro" id="IPR010982">
    <property type="entry name" value="Lambda_DNA-bd_dom_sf"/>
</dbReference>
<dbReference type="SUPFAM" id="SSF47413">
    <property type="entry name" value="lambda repressor-like DNA-binding domains"/>
    <property type="match status" value="1"/>
</dbReference>
<dbReference type="GO" id="GO:0003700">
    <property type="term" value="F:DNA-binding transcription factor activity"/>
    <property type="evidence" value="ECO:0007669"/>
    <property type="project" value="TreeGrafter"/>
</dbReference>
<evidence type="ECO:0000313" key="4">
    <source>
        <dbReference type="Proteomes" id="UP001150641"/>
    </source>
</evidence>
<dbReference type="InterPro" id="IPR001387">
    <property type="entry name" value="Cro/C1-type_HTH"/>
</dbReference>
<name>A0A9X2W644_9ENTR</name>
<dbReference type="NCBIfam" id="NF041951">
    <property type="entry name" value="phage_RstR"/>
    <property type="match status" value="1"/>
</dbReference>
<dbReference type="Gene3D" id="1.10.260.40">
    <property type="entry name" value="lambda repressor-like DNA-binding domains"/>
    <property type="match status" value="1"/>
</dbReference>
<evidence type="ECO:0000259" key="2">
    <source>
        <dbReference type="PROSITE" id="PS50943"/>
    </source>
</evidence>
<dbReference type="AlphaFoldDB" id="A0A9X2W644"/>
<dbReference type="InterPro" id="IPR049639">
    <property type="entry name" value="RstR"/>
</dbReference>
<keyword evidence="1" id="KW-0238">DNA-binding</keyword>
<dbReference type="GO" id="GO:0003677">
    <property type="term" value="F:DNA binding"/>
    <property type="evidence" value="ECO:0007669"/>
    <property type="project" value="UniProtKB-KW"/>
</dbReference>
<dbReference type="PANTHER" id="PTHR46797">
    <property type="entry name" value="HTH-TYPE TRANSCRIPTIONAL REGULATOR"/>
    <property type="match status" value="1"/>
</dbReference>
<dbReference type="EMBL" id="JALHAP010000075">
    <property type="protein sequence ID" value="MCT4701790.1"/>
    <property type="molecule type" value="Genomic_DNA"/>
</dbReference>
<dbReference type="SMART" id="SM00530">
    <property type="entry name" value="HTH_XRE"/>
    <property type="match status" value="1"/>
</dbReference>
<sequence length="116" mass="13170">MTFGKRLAALRKGRKMTQAVLAERSGSHISMIRRYESDEVQPTLEVIRNLSLALSVSADVLAFAEAERNPDRELQLLFEAVNQFTQEEKAVARILIEALILRHDANRKAKKAEDQH</sequence>
<comment type="caution">
    <text evidence="3">The sequence shown here is derived from an EMBL/GenBank/DDBJ whole genome shotgun (WGS) entry which is preliminary data.</text>
</comment>
<evidence type="ECO:0000313" key="3">
    <source>
        <dbReference type="EMBL" id="MCT4701790.1"/>
    </source>
</evidence>
<dbReference type="Proteomes" id="UP001150641">
    <property type="component" value="Unassembled WGS sequence"/>
</dbReference>
<dbReference type="PANTHER" id="PTHR46797:SF1">
    <property type="entry name" value="METHYLPHOSPHONATE SYNTHASE"/>
    <property type="match status" value="1"/>
</dbReference>
<protein>
    <submittedName>
        <fullName evidence="3">Helix-turn-helix domain-containing protein</fullName>
    </submittedName>
</protein>
<dbReference type="PROSITE" id="PS50943">
    <property type="entry name" value="HTH_CROC1"/>
    <property type="match status" value="1"/>
</dbReference>
<dbReference type="Pfam" id="PF01381">
    <property type="entry name" value="HTH_3"/>
    <property type="match status" value="1"/>
</dbReference>